<dbReference type="PANTHER" id="PTHR48100:SF1">
    <property type="entry name" value="HISTIDINE PHOSPHATASE FAMILY PROTEIN-RELATED"/>
    <property type="match status" value="1"/>
</dbReference>
<protein>
    <recommendedName>
        <fullName evidence="7">Phosphoglycerate mutase</fullName>
    </recommendedName>
</protein>
<evidence type="ECO:0000313" key="6">
    <source>
        <dbReference type="Proteomes" id="UP000635606"/>
    </source>
</evidence>
<dbReference type="PROSITE" id="PS00175">
    <property type="entry name" value="PG_MUTASE"/>
    <property type="match status" value="1"/>
</dbReference>
<comment type="caution">
    <text evidence="5">The sequence shown here is derived from an EMBL/GenBank/DDBJ whole genome shotgun (WGS) entry which is preliminary data.</text>
</comment>
<evidence type="ECO:0000256" key="4">
    <source>
        <dbReference type="PIRSR" id="PIRSR613078-2"/>
    </source>
</evidence>
<organism evidence="5 6">
    <name type="scientific">Virgisporangium ochraceum</name>
    <dbReference type="NCBI Taxonomy" id="65505"/>
    <lineage>
        <taxon>Bacteria</taxon>
        <taxon>Bacillati</taxon>
        <taxon>Actinomycetota</taxon>
        <taxon>Actinomycetes</taxon>
        <taxon>Micromonosporales</taxon>
        <taxon>Micromonosporaceae</taxon>
        <taxon>Virgisporangium</taxon>
    </lineage>
</organism>
<dbReference type="CDD" id="cd07067">
    <property type="entry name" value="HP_PGM_like"/>
    <property type="match status" value="1"/>
</dbReference>
<proteinExistence type="predicted"/>
<evidence type="ECO:0008006" key="7">
    <source>
        <dbReference type="Google" id="ProtNLM"/>
    </source>
</evidence>
<evidence type="ECO:0000256" key="2">
    <source>
        <dbReference type="ARBA" id="ARBA00023235"/>
    </source>
</evidence>
<dbReference type="EMBL" id="BOPH01000081">
    <property type="protein sequence ID" value="GIJ70555.1"/>
    <property type="molecule type" value="Genomic_DNA"/>
</dbReference>
<sequence>MRSVTSVKDDSDVRRPWPRVSTANGSSLIAGAYAVALRAVGQDGGVDARWECVFLARHGQTEWNLQRRMQGQFDSALTDVGVSRARHLAAVLRPHGVDAVFASPLGRAVATARIIAAGLDLPVTVVDELSEVHHGRFAGLTVDDVRDRWPDEWNSRASQKYTWTFPGGESYADADVRAGHALTRISGSAARRPLVVSHEMIGRMLQRHLLGLSAPEALACTQPNDVVYRIDPAAKVRQAVR</sequence>
<keyword evidence="1" id="KW-0324">Glycolysis</keyword>
<feature type="active site" description="Proton donor/acceptor" evidence="3">
    <location>
        <position position="131"/>
    </location>
</feature>
<dbReference type="InterPro" id="IPR013078">
    <property type="entry name" value="His_Pase_superF_clade-1"/>
</dbReference>
<keyword evidence="6" id="KW-1185">Reference proteome</keyword>
<evidence type="ECO:0000313" key="5">
    <source>
        <dbReference type="EMBL" id="GIJ70555.1"/>
    </source>
</evidence>
<evidence type="ECO:0000256" key="3">
    <source>
        <dbReference type="PIRSR" id="PIRSR613078-1"/>
    </source>
</evidence>
<feature type="binding site" evidence="4">
    <location>
        <position position="107"/>
    </location>
    <ligand>
        <name>substrate</name>
    </ligand>
</feature>
<accession>A0A8J4ECJ3</accession>
<dbReference type="InterPro" id="IPR001345">
    <property type="entry name" value="PG/BPGM_mutase_AS"/>
</dbReference>
<dbReference type="Pfam" id="PF00300">
    <property type="entry name" value="His_Phos_1"/>
    <property type="match status" value="1"/>
</dbReference>
<dbReference type="SMART" id="SM00855">
    <property type="entry name" value="PGAM"/>
    <property type="match status" value="1"/>
</dbReference>
<dbReference type="Proteomes" id="UP000635606">
    <property type="component" value="Unassembled WGS sequence"/>
</dbReference>
<feature type="binding site" evidence="4">
    <location>
        <begin position="57"/>
        <end position="64"/>
    </location>
    <ligand>
        <name>substrate</name>
    </ligand>
</feature>
<dbReference type="InterPro" id="IPR050275">
    <property type="entry name" value="PGM_Phosphatase"/>
</dbReference>
<dbReference type="AlphaFoldDB" id="A0A8J4ECJ3"/>
<name>A0A8J4ECJ3_9ACTN</name>
<keyword evidence="2" id="KW-0413">Isomerase</keyword>
<dbReference type="SUPFAM" id="SSF53254">
    <property type="entry name" value="Phosphoglycerate mutase-like"/>
    <property type="match status" value="1"/>
</dbReference>
<gene>
    <name evidence="5" type="ORF">Voc01_054720</name>
</gene>
<dbReference type="GO" id="GO:0016791">
    <property type="term" value="F:phosphatase activity"/>
    <property type="evidence" value="ECO:0007669"/>
    <property type="project" value="TreeGrafter"/>
</dbReference>
<evidence type="ECO:0000256" key="1">
    <source>
        <dbReference type="ARBA" id="ARBA00023152"/>
    </source>
</evidence>
<feature type="active site" description="Tele-phosphohistidine intermediate" evidence="3">
    <location>
        <position position="58"/>
    </location>
</feature>
<dbReference type="InterPro" id="IPR029033">
    <property type="entry name" value="His_PPase_superfam"/>
</dbReference>
<reference evidence="5" key="1">
    <citation type="submission" date="2021-01" db="EMBL/GenBank/DDBJ databases">
        <title>Whole genome shotgun sequence of Virgisporangium ochraceum NBRC 16418.</title>
        <authorList>
            <person name="Komaki H."/>
            <person name="Tamura T."/>
        </authorList>
    </citation>
    <scope>NUCLEOTIDE SEQUENCE</scope>
    <source>
        <strain evidence="5">NBRC 16418</strain>
    </source>
</reference>
<dbReference type="GO" id="GO:0005737">
    <property type="term" value="C:cytoplasm"/>
    <property type="evidence" value="ECO:0007669"/>
    <property type="project" value="TreeGrafter"/>
</dbReference>
<dbReference type="Gene3D" id="3.40.50.1240">
    <property type="entry name" value="Phosphoglycerate mutase-like"/>
    <property type="match status" value="1"/>
</dbReference>
<dbReference type="PANTHER" id="PTHR48100">
    <property type="entry name" value="BROAD-SPECIFICITY PHOSPHATASE YOR283W-RELATED"/>
    <property type="match status" value="1"/>
</dbReference>